<reference evidence="3" key="1">
    <citation type="submission" date="2020-11" db="EMBL/GenBank/DDBJ databases">
        <title>Chlorella ohadii genome sequencing and assembly.</title>
        <authorList>
            <person name="Murik O."/>
            <person name="Treves H."/>
            <person name="Kedem I."/>
            <person name="Shotland Y."/>
            <person name="Kaplan A."/>
        </authorList>
    </citation>
    <scope>NUCLEOTIDE SEQUENCE</scope>
    <source>
        <strain evidence="3">1</strain>
    </source>
</reference>
<evidence type="ECO:0000313" key="3">
    <source>
        <dbReference type="EMBL" id="KAI7836766.1"/>
    </source>
</evidence>
<feature type="coiled-coil region" evidence="1">
    <location>
        <begin position="88"/>
        <end position="169"/>
    </location>
</feature>
<proteinExistence type="predicted"/>
<name>A0AAD5GXX0_9CHLO</name>
<keyword evidence="1" id="KW-0175">Coiled coil</keyword>
<evidence type="ECO:0000256" key="1">
    <source>
        <dbReference type="SAM" id="Coils"/>
    </source>
</evidence>
<gene>
    <name evidence="3" type="ORF">COHA_009404</name>
</gene>
<dbReference type="AlphaFoldDB" id="A0AAD5GXX0"/>
<feature type="compositionally biased region" description="Low complexity" evidence="2">
    <location>
        <begin position="16"/>
        <end position="34"/>
    </location>
</feature>
<dbReference type="EMBL" id="JADXDR010000177">
    <property type="protein sequence ID" value="KAI7836766.1"/>
    <property type="molecule type" value="Genomic_DNA"/>
</dbReference>
<comment type="caution">
    <text evidence="3">The sequence shown here is derived from an EMBL/GenBank/DDBJ whole genome shotgun (WGS) entry which is preliminary data.</text>
</comment>
<dbReference type="PANTHER" id="PTHR35731:SF1">
    <property type="entry name" value="8-AMINO-7-OXONONANOATE SYNTHASE"/>
    <property type="match status" value="1"/>
</dbReference>
<keyword evidence="4" id="KW-1185">Reference proteome</keyword>
<dbReference type="Proteomes" id="UP001205105">
    <property type="component" value="Unassembled WGS sequence"/>
</dbReference>
<accession>A0AAD5GXX0</accession>
<feature type="region of interest" description="Disordered" evidence="2">
    <location>
        <begin position="16"/>
        <end position="72"/>
    </location>
</feature>
<feature type="compositionally biased region" description="Basic and acidic residues" evidence="2">
    <location>
        <begin position="56"/>
        <end position="70"/>
    </location>
</feature>
<sequence>MPLLALVPAACTWAAPTATSSGRPVPVAALPPRLAADRRRRQRQTAAAAGAGDGQPHPEESERPQGDSKLQDSLVNQLQFEIGKKRVVDFVEAEAEGLKAKAEEAKEELDKLADLQNLKAEVAFNSALADINREADEFEEQLRRSREEREAAERELEAWEDDVAVARSQGQFFQSLYQTKAKRPVGLSSEQLQERTQKVVQPARSEMSSRLRYYLFAFLAFVLATEVVVDLQSDAPSALQDVIYTLLVIALGVTAFNERRSLP</sequence>
<evidence type="ECO:0000256" key="2">
    <source>
        <dbReference type="SAM" id="MobiDB-lite"/>
    </source>
</evidence>
<dbReference type="GO" id="GO:0009507">
    <property type="term" value="C:chloroplast"/>
    <property type="evidence" value="ECO:0007669"/>
    <property type="project" value="TreeGrafter"/>
</dbReference>
<evidence type="ECO:0000313" key="4">
    <source>
        <dbReference type="Proteomes" id="UP001205105"/>
    </source>
</evidence>
<organism evidence="3 4">
    <name type="scientific">Chlorella ohadii</name>
    <dbReference type="NCBI Taxonomy" id="2649997"/>
    <lineage>
        <taxon>Eukaryota</taxon>
        <taxon>Viridiplantae</taxon>
        <taxon>Chlorophyta</taxon>
        <taxon>core chlorophytes</taxon>
        <taxon>Trebouxiophyceae</taxon>
        <taxon>Chlorellales</taxon>
        <taxon>Chlorellaceae</taxon>
        <taxon>Chlorella clade</taxon>
        <taxon>Chlorella</taxon>
    </lineage>
</organism>
<protein>
    <submittedName>
        <fullName evidence="3">Uncharacterized protein</fullName>
    </submittedName>
</protein>
<dbReference type="PANTHER" id="PTHR35731">
    <property type="entry name" value="8-AMINO-7-OXONONANOATE SYNTHASE"/>
    <property type="match status" value="1"/>
</dbReference>